<comment type="similarity">
    <text evidence="1">Belongs to the recoverin family.</text>
</comment>
<accession>A0AAN7NMC7</accession>
<reference evidence="9 10" key="1">
    <citation type="journal article" date="2023" name="J. Hered.">
        <title>Chromosome-level genome of the wood stork (Mycteria americana) provides insight into avian chromosome evolution.</title>
        <authorList>
            <person name="Flamio R. Jr."/>
            <person name="Ramstad K.M."/>
        </authorList>
    </citation>
    <scope>NUCLEOTIDE SEQUENCE [LARGE SCALE GENOMIC DNA]</scope>
    <source>
        <strain evidence="9">JAX WOST 10</strain>
    </source>
</reference>
<dbReference type="Proteomes" id="UP001333110">
    <property type="component" value="Unassembled WGS sequence"/>
</dbReference>
<dbReference type="InterPro" id="IPR028846">
    <property type="entry name" value="Recoverin"/>
</dbReference>
<evidence type="ECO:0000313" key="9">
    <source>
        <dbReference type="EMBL" id="KAK4814371.1"/>
    </source>
</evidence>
<feature type="domain" description="EF-hand" evidence="8">
    <location>
        <begin position="26"/>
        <end position="61"/>
    </location>
</feature>
<name>A0AAN7NMC7_MYCAM</name>
<dbReference type="PROSITE" id="PS50222">
    <property type="entry name" value="EF_HAND_2"/>
    <property type="match status" value="2"/>
</dbReference>
<protein>
    <recommendedName>
        <fullName evidence="8">EF-hand domain-containing protein</fullName>
    </recommendedName>
</protein>
<evidence type="ECO:0000256" key="7">
    <source>
        <dbReference type="SAM" id="MobiDB-lite"/>
    </source>
</evidence>
<evidence type="ECO:0000256" key="2">
    <source>
        <dbReference type="ARBA" id="ARBA00022707"/>
    </source>
</evidence>
<sequence>MKENGDGTIDFREYVIGLSILCNPANTEETIRMAFKLFDMDEDGTITEDEFACIIQSALGVPELDVSMLFKEIDADETGKLSYDEFKDFAFKHPEYAKLFTTYLELQRYQLDMLEEDDIEPPEVKHSSVRTSAIPVSETTPIARNKVCPEGNEEGNSSTSDKKDD</sequence>
<comment type="caution">
    <text evidence="9">The sequence shown here is derived from an EMBL/GenBank/DDBJ whole genome shotgun (WGS) entry which is preliminary data.</text>
</comment>
<keyword evidence="5" id="KW-0106">Calcium</keyword>
<gene>
    <name evidence="9" type="ORF">QYF61_017784</name>
</gene>
<feature type="region of interest" description="Disordered" evidence="7">
    <location>
        <begin position="122"/>
        <end position="165"/>
    </location>
</feature>
<dbReference type="AlphaFoldDB" id="A0AAN7NMC7"/>
<evidence type="ECO:0000313" key="10">
    <source>
        <dbReference type="Proteomes" id="UP001333110"/>
    </source>
</evidence>
<evidence type="ECO:0000256" key="5">
    <source>
        <dbReference type="ARBA" id="ARBA00022837"/>
    </source>
</evidence>
<dbReference type="InterPro" id="IPR002048">
    <property type="entry name" value="EF_hand_dom"/>
</dbReference>
<keyword evidence="2" id="KW-0519">Myristate</keyword>
<dbReference type="SMART" id="SM00054">
    <property type="entry name" value="EFh"/>
    <property type="match status" value="2"/>
</dbReference>
<dbReference type="CDD" id="cd00051">
    <property type="entry name" value="EFh"/>
    <property type="match status" value="2"/>
</dbReference>
<evidence type="ECO:0000259" key="8">
    <source>
        <dbReference type="PROSITE" id="PS50222"/>
    </source>
</evidence>
<evidence type="ECO:0000256" key="3">
    <source>
        <dbReference type="ARBA" id="ARBA00022723"/>
    </source>
</evidence>
<organism evidence="9 10">
    <name type="scientific">Mycteria americana</name>
    <name type="common">Wood stork</name>
    <dbReference type="NCBI Taxonomy" id="33587"/>
    <lineage>
        <taxon>Eukaryota</taxon>
        <taxon>Metazoa</taxon>
        <taxon>Chordata</taxon>
        <taxon>Craniata</taxon>
        <taxon>Vertebrata</taxon>
        <taxon>Euteleostomi</taxon>
        <taxon>Archelosauria</taxon>
        <taxon>Archosauria</taxon>
        <taxon>Dinosauria</taxon>
        <taxon>Saurischia</taxon>
        <taxon>Theropoda</taxon>
        <taxon>Coelurosauria</taxon>
        <taxon>Aves</taxon>
        <taxon>Neognathae</taxon>
        <taxon>Neoaves</taxon>
        <taxon>Aequornithes</taxon>
        <taxon>Ciconiiformes</taxon>
        <taxon>Ciconiidae</taxon>
        <taxon>Mycteria</taxon>
    </lineage>
</organism>
<dbReference type="Pfam" id="PF13499">
    <property type="entry name" value="EF-hand_7"/>
    <property type="match status" value="1"/>
</dbReference>
<dbReference type="PROSITE" id="PS00018">
    <property type="entry name" value="EF_HAND_1"/>
    <property type="match status" value="2"/>
</dbReference>
<keyword evidence="10" id="KW-1185">Reference proteome</keyword>
<dbReference type="InterPro" id="IPR011992">
    <property type="entry name" value="EF-hand-dom_pair"/>
</dbReference>
<dbReference type="PANTHER" id="PTHR23055:SF178">
    <property type="entry name" value="NEUROCALCIN HOMOLOG"/>
    <property type="match status" value="1"/>
</dbReference>
<dbReference type="InterPro" id="IPR018247">
    <property type="entry name" value="EF_Hand_1_Ca_BS"/>
</dbReference>
<keyword evidence="4" id="KW-0677">Repeat</keyword>
<dbReference type="SUPFAM" id="SSF47473">
    <property type="entry name" value="EF-hand"/>
    <property type="match status" value="1"/>
</dbReference>
<evidence type="ECO:0000256" key="6">
    <source>
        <dbReference type="ARBA" id="ARBA00023288"/>
    </source>
</evidence>
<keyword evidence="6" id="KW-0449">Lipoprotein</keyword>
<proteinExistence type="inferred from homology"/>
<dbReference type="PANTHER" id="PTHR23055">
    <property type="entry name" value="CALCIUM BINDING PROTEINS"/>
    <property type="match status" value="1"/>
</dbReference>
<dbReference type="GO" id="GO:0005509">
    <property type="term" value="F:calcium ion binding"/>
    <property type="evidence" value="ECO:0007669"/>
    <property type="project" value="InterPro"/>
</dbReference>
<dbReference type="Gene3D" id="1.10.238.10">
    <property type="entry name" value="EF-hand"/>
    <property type="match status" value="1"/>
</dbReference>
<evidence type="ECO:0000256" key="4">
    <source>
        <dbReference type="ARBA" id="ARBA00022737"/>
    </source>
</evidence>
<dbReference type="EMBL" id="JAUNZN010000011">
    <property type="protein sequence ID" value="KAK4814371.1"/>
    <property type="molecule type" value="Genomic_DNA"/>
</dbReference>
<keyword evidence="3" id="KW-0479">Metal-binding</keyword>
<evidence type="ECO:0000256" key="1">
    <source>
        <dbReference type="ARBA" id="ARBA00006049"/>
    </source>
</evidence>
<feature type="domain" description="EF-hand" evidence="8">
    <location>
        <begin position="69"/>
        <end position="96"/>
    </location>
</feature>